<dbReference type="EC" id="3.1.21.-" evidence="3"/>
<keyword evidence="3" id="KW-0378">Hydrolase</keyword>
<dbReference type="SUPFAM" id="SSF52980">
    <property type="entry name" value="Restriction endonuclease-like"/>
    <property type="match status" value="1"/>
</dbReference>
<evidence type="ECO:0000259" key="2">
    <source>
        <dbReference type="Pfam" id="PF14338"/>
    </source>
</evidence>
<keyword evidence="4" id="KW-1185">Reference proteome</keyword>
<keyword evidence="3" id="KW-0540">Nuclease</keyword>
<accession>A0ABW4FN32</accession>
<dbReference type="GO" id="GO:0016787">
    <property type="term" value="F:hydrolase activity"/>
    <property type="evidence" value="ECO:0007669"/>
    <property type="project" value="UniProtKB-KW"/>
</dbReference>
<evidence type="ECO:0000313" key="4">
    <source>
        <dbReference type="Proteomes" id="UP001597145"/>
    </source>
</evidence>
<sequence>MAIPNFQDAMLPILDQASDGAVHPWRNLRDECARLFHATDDELAERLTSGGSRFDSRIQWALTHLVQAGLLTRPRRGHVQITARGKEVLAERPERVDMQLLSRFDDYLEFRARTKSGSAEPVSADDVAQDDGTPLEAIASAVRESNEALAAEVLQRVLDQPPAFLEQLVLTLLSAMGYGGRAGASTEHLGRSGDGGIDGVVRQDVLGLDRVYVQAKRYAADNTVGRPDIQAFVGALHGQHADRGVFITTSRFSAEARAHVERIPNRIVFIDGRRLAELMILHNVGVQDESTFVLKRLDEDFFDQ</sequence>
<evidence type="ECO:0000259" key="1">
    <source>
        <dbReference type="Pfam" id="PF04471"/>
    </source>
</evidence>
<dbReference type="InterPro" id="IPR052906">
    <property type="entry name" value="Type_IV_Methyl-Rstrct_Enzyme"/>
</dbReference>
<reference evidence="4" key="1">
    <citation type="journal article" date="2019" name="Int. J. Syst. Evol. Microbiol.">
        <title>The Global Catalogue of Microorganisms (GCM) 10K type strain sequencing project: providing services to taxonomists for standard genome sequencing and annotation.</title>
        <authorList>
            <consortium name="The Broad Institute Genomics Platform"/>
            <consortium name="The Broad Institute Genome Sequencing Center for Infectious Disease"/>
            <person name="Wu L."/>
            <person name="Ma J."/>
        </authorList>
    </citation>
    <scope>NUCLEOTIDE SEQUENCE [LARGE SCALE GENOMIC DNA]</scope>
    <source>
        <strain evidence="4">JCM 12165</strain>
    </source>
</reference>
<dbReference type="Gene3D" id="3.40.1350.10">
    <property type="match status" value="1"/>
</dbReference>
<feature type="domain" description="Restriction system protein Mrr-like N-terminal" evidence="2">
    <location>
        <begin position="6"/>
        <end position="90"/>
    </location>
</feature>
<dbReference type="PANTHER" id="PTHR30015:SF7">
    <property type="entry name" value="TYPE IV METHYL-DIRECTED RESTRICTION ENZYME ECOKMRR"/>
    <property type="match status" value="1"/>
</dbReference>
<dbReference type="EMBL" id="JBHUCP010000016">
    <property type="protein sequence ID" value="MFD1531921.1"/>
    <property type="molecule type" value="Genomic_DNA"/>
</dbReference>
<protein>
    <submittedName>
        <fullName evidence="3">Restriction endonuclease</fullName>
        <ecNumber evidence="3">3.1.21.-</ecNumber>
    </submittedName>
</protein>
<dbReference type="Pfam" id="PF04471">
    <property type="entry name" value="Mrr_cat"/>
    <property type="match status" value="1"/>
</dbReference>
<dbReference type="PANTHER" id="PTHR30015">
    <property type="entry name" value="MRR RESTRICTION SYSTEM PROTEIN"/>
    <property type="match status" value="1"/>
</dbReference>
<dbReference type="Pfam" id="PF14338">
    <property type="entry name" value="Mrr_N"/>
    <property type="match status" value="1"/>
</dbReference>
<organism evidence="3 4">
    <name type="scientific">Pseudonocardia aurantiaca</name>
    <dbReference type="NCBI Taxonomy" id="75290"/>
    <lineage>
        <taxon>Bacteria</taxon>
        <taxon>Bacillati</taxon>
        <taxon>Actinomycetota</taxon>
        <taxon>Actinomycetes</taxon>
        <taxon>Pseudonocardiales</taxon>
        <taxon>Pseudonocardiaceae</taxon>
        <taxon>Pseudonocardia</taxon>
    </lineage>
</organism>
<evidence type="ECO:0000313" key="3">
    <source>
        <dbReference type="EMBL" id="MFD1531921.1"/>
    </source>
</evidence>
<dbReference type="InterPro" id="IPR007560">
    <property type="entry name" value="Restrct_endonuc_IV_Mrr"/>
</dbReference>
<dbReference type="GO" id="GO:0004519">
    <property type="term" value="F:endonuclease activity"/>
    <property type="evidence" value="ECO:0007669"/>
    <property type="project" value="UniProtKB-KW"/>
</dbReference>
<gene>
    <name evidence="3" type="ORF">ACFSCY_21035</name>
</gene>
<dbReference type="InterPro" id="IPR011856">
    <property type="entry name" value="tRNA_endonuc-like_dom_sf"/>
</dbReference>
<dbReference type="InterPro" id="IPR011335">
    <property type="entry name" value="Restrct_endonuc-II-like"/>
</dbReference>
<keyword evidence="3" id="KW-0255">Endonuclease</keyword>
<proteinExistence type="predicted"/>
<feature type="domain" description="Restriction endonuclease type IV Mrr" evidence="1">
    <location>
        <begin position="161"/>
        <end position="279"/>
    </location>
</feature>
<comment type="caution">
    <text evidence="3">The sequence shown here is derived from an EMBL/GenBank/DDBJ whole genome shotgun (WGS) entry which is preliminary data.</text>
</comment>
<dbReference type="RefSeq" id="WP_343974454.1">
    <property type="nucleotide sequence ID" value="NZ_BAAAJG010000007.1"/>
</dbReference>
<name>A0ABW4FN32_9PSEU</name>
<dbReference type="InterPro" id="IPR025745">
    <property type="entry name" value="Mrr-like_N_dom"/>
</dbReference>
<dbReference type="Proteomes" id="UP001597145">
    <property type="component" value="Unassembled WGS sequence"/>
</dbReference>